<organism evidence="1 2">
    <name type="scientific">Fusarium solani subsp. cucurbitae</name>
    <name type="common">Neocosmosporum cucurbitae</name>
    <dbReference type="NCBI Taxonomy" id="2747967"/>
    <lineage>
        <taxon>Eukaryota</taxon>
        <taxon>Fungi</taxon>
        <taxon>Dikarya</taxon>
        <taxon>Ascomycota</taxon>
        <taxon>Pezizomycotina</taxon>
        <taxon>Sordariomycetes</taxon>
        <taxon>Hypocreomycetidae</taxon>
        <taxon>Hypocreales</taxon>
        <taxon>Nectriaceae</taxon>
        <taxon>Fusarium</taxon>
        <taxon>Fusarium solani species complex</taxon>
    </lineage>
</organism>
<dbReference type="Proteomes" id="UP000830768">
    <property type="component" value="Chromosome 1"/>
</dbReference>
<keyword evidence="2" id="KW-1185">Reference proteome</keyword>
<dbReference type="EMBL" id="CP090030">
    <property type="protein sequence ID" value="UPK90256.1"/>
    <property type="molecule type" value="Genomic_DNA"/>
</dbReference>
<sequence>MSDNGAAFLIEGALIDRPLNAMTLTQRLHRWFGHTYRIDAFIPEILGDMLPIARTLFLTESRTIDPPSPRLLAIHRAVAHILQLSAAGEYIDSLLRDLEECGIRADGSTGLDRLVKLRLDGWPVGEVNG</sequence>
<accession>A0ACD3YMX5</accession>
<reference evidence="1" key="1">
    <citation type="submission" date="2021-11" db="EMBL/GenBank/DDBJ databases">
        <title>Fusarium solani-melongenae Genome sequencing and assembly.</title>
        <authorList>
            <person name="Xie S."/>
            <person name="Huang L."/>
            <person name="Zhang X."/>
        </authorList>
    </citation>
    <scope>NUCLEOTIDE SEQUENCE</scope>
    <source>
        <strain evidence="1">CRI 24-3</strain>
    </source>
</reference>
<evidence type="ECO:0000313" key="1">
    <source>
        <dbReference type="EMBL" id="UPK90256.1"/>
    </source>
</evidence>
<evidence type="ECO:0000313" key="2">
    <source>
        <dbReference type="Proteomes" id="UP000830768"/>
    </source>
</evidence>
<gene>
    <name evidence="1" type="ORF">LCI18_001191</name>
</gene>
<proteinExistence type="predicted"/>
<protein>
    <submittedName>
        <fullName evidence="1">Uncharacterized protein</fullName>
    </submittedName>
</protein>
<name>A0ACD3YMX5_FUSSC</name>